<sequence length="159" mass="17638">NDSHSNLIMAHRRLTTEEKGKAVAQASDAPNDQQCERIGAPEFDTSALIMDNLLTLIGRGATRATRRQSPPAFSSRVDRHGKPFGERLPLPPTRGRPISNKIIPRLEGRSPRDTEKRRHLTQEAAKSTHERVWREKAVPSSLAAHHAHDNVRSPLTPAG</sequence>
<name>A0ABQ8B3T0_BRANA</name>
<gene>
    <name evidence="2" type="ORF">HID58_048676</name>
</gene>
<feature type="region of interest" description="Disordered" evidence="1">
    <location>
        <begin position="61"/>
        <end position="159"/>
    </location>
</feature>
<feature type="non-terminal residue" evidence="2">
    <location>
        <position position="159"/>
    </location>
</feature>
<feature type="compositionally biased region" description="Basic and acidic residues" evidence="1">
    <location>
        <begin position="76"/>
        <end position="85"/>
    </location>
</feature>
<protein>
    <submittedName>
        <fullName evidence="2">Uncharacterized protein</fullName>
    </submittedName>
</protein>
<evidence type="ECO:0000313" key="2">
    <source>
        <dbReference type="EMBL" id="KAH0899108.1"/>
    </source>
</evidence>
<evidence type="ECO:0000256" key="1">
    <source>
        <dbReference type="SAM" id="MobiDB-lite"/>
    </source>
</evidence>
<evidence type="ECO:0000313" key="3">
    <source>
        <dbReference type="Proteomes" id="UP000824890"/>
    </source>
</evidence>
<comment type="caution">
    <text evidence="2">The sequence shown here is derived from an EMBL/GenBank/DDBJ whole genome shotgun (WGS) entry which is preliminary data.</text>
</comment>
<reference evidence="2 3" key="1">
    <citation type="submission" date="2021-05" db="EMBL/GenBank/DDBJ databases">
        <title>Genome Assembly of Synthetic Allotetraploid Brassica napus Reveals Homoeologous Exchanges between Subgenomes.</title>
        <authorList>
            <person name="Davis J.T."/>
        </authorList>
    </citation>
    <scope>NUCLEOTIDE SEQUENCE [LARGE SCALE GENOMIC DNA]</scope>
    <source>
        <strain evidence="3">cv. Da-Ae</strain>
        <tissue evidence="2">Seedling</tissue>
    </source>
</reference>
<dbReference type="EMBL" id="JAGKQM010000012">
    <property type="protein sequence ID" value="KAH0899108.1"/>
    <property type="molecule type" value="Genomic_DNA"/>
</dbReference>
<proteinExistence type="predicted"/>
<feature type="non-terminal residue" evidence="2">
    <location>
        <position position="1"/>
    </location>
</feature>
<feature type="compositionally biased region" description="Basic and acidic residues" evidence="1">
    <location>
        <begin position="126"/>
        <end position="137"/>
    </location>
</feature>
<dbReference type="Proteomes" id="UP000824890">
    <property type="component" value="Unassembled WGS sequence"/>
</dbReference>
<keyword evidence="3" id="KW-1185">Reference proteome</keyword>
<accession>A0ABQ8B3T0</accession>
<organism evidence="2 3">
    <name type="scientific">Brassica napus</name>
    <name type="common">Rape</name>
    <dbReference type="NCBI Taxonomy" id="3708"/>
    <lineage>
        <taxon>Eukaryota</taxon>
        <taxon>Viridiplantae</taxon>
        <taxon>Streptophyta</taxon>
        <taxon>Embryophyta</taxon>
        <taxon>Tracheophyta</taxon>
        <taxon>Spermatophyta</taxon>
        <taxon>Magnoliopsida</taxon>
        <taxon>eudicotyledons</taxon>
        <taxon>Gunneridae</taxon>
        <taxon>Pentapetalae</taxon>
        <taxon>rosids</taxon>
        <taxon>malvids</taxon>
        <taxon>Brassicales</taxon>
        <taxon>Brassicaceae</taxon>
        <taxon>Brassiceae</taxon>
        <taxon>Brassica</taxon>
    </lineage>
</organism>
<feature type="compositionally biased region" description="Basic and acidic residues" evidence="1">
    <location>
        <begin position="104"/>
        <end position="116"/>
    </location>
</feature>